<protein>
    <recommendedName>
        <fullName evidence="1">protein-tyrosine-phosphatase</fullName>
        <ecNumber evidence="1">3.1.3.48</ecNumber>
    </recommendedName>
</protein>
<dbReference type="SUPFAM" id="SSF55550">
    <property type="entry name" value="SH2 domain"/>
    <property type="match status" value="1"/>
</dbReference>
<dbReference type="PROSITE" id="PS50001">
    <property type="entry name" value="SH2"/>
    <property type="match status" value="1"/>
</dbReference>
<reference evidence="10" key="1">
    <citation type="submission" date="2017-05" db="UniProtKB">
        <authorList>
            <consortium name="EnsemblMetazoa"/>
        </authorList>
    </citation>
    <scope>IDENTIFICATION</scope>
</reference>
<dbReference type="Pfam" id="PF00102">
    <property type="entry name" value="Y_phosphatase"/>
    <property type="match status" value="1"/>
</dbReference>
<dbReference type="GO" id="GO:0005737">
    <property type="term" value="C:cytoplasm"/>
    <property type="evidence" value="ECO:0007669"/>
    <property type="project" value="TreeGrafter"/>
</dbReference>
<dbReference type="InterPro" id="IPR029021">
    <property type="entry name" value="Prot-tyrosine_phosphatase-like"/>
</dbReference>
<feature type="domain" description="SH2" evidence="7">
    <location>
        <begin position="1"/>
        <end position="66"/>
    </location>
</feature>
<keyword evidence="4 6" id="KW-0727">SH2 domain</keyword>
<dbReference type="AlphaFoldDB" id="A0A1X7SXX0"/>
<dbReference type="InterPro" id="IPR003595">
    <property type="entry name" value="Tyr_Pase_cat"/>
</dbReference>
<evidence type="ECO:0000259" key="9">
    <source>
        <dbReference type="PROSITE" id="PS50056"/>
    </source>
</evidence>
<dbReference type="SMART" id="SM00404">
    <property type="entry name" value="PTPc_motif"/>
    <property type="match status" value="1"/>
</dbReference>
<dbReference type="PROSITE" id="PS50056">
    <property type="entry name" value="TYR_PHOSPHATASE_2"/>
    <property type="match status" value="1"/>
</dbReference>
<dbReference type="GO" id="GO:0030154">
    <property type="term" value="P:cell differentiation"/>
    <property type="evidence" value="ECO:0007669"/>
    <property type="project" value="TreeGrafter"/>
</dbReference>
<dbReference type="InterPro" id="IPR000980">
    <property type="entry name" value="SH2"/>
</dbReference>
<evidence type="ECO:0000256" key="5">
    <source>
        <dbReference type="ARBA" id="ARBA00051722"/>
    </source>
</evidence>
<dbReference type="EnsemblMetazoa" id="Aqu2.1.06928_001">
    <property type="protein sequence ID" value="Aqu2.1.06928_001"/>
    <property type="gene ID" value="Aqu2.1.06928"/>
</dbReference>
<dbReference type="Gene3D" id="3.30.505.10">
    <property type="entry name" value="SH2 domain"/>
    <property type="match status" value="1"/>
</dbReference>
<dbReference type="Gene3D" id="3.90.190.10">
    <property type="entry name" value="Protein tyrosine phosphatase superfamily"/>
    <property type="match status" value="1"/>
</dbReference>
<proteinExistence type="predicted"/>
<dbReference type="GO" id="GO:0001784">
    <property type="term" value="F:phosphotyrosine residue binding"/>
    <property type="evidence" value="ECO:0007669"/>
    <property type="project" value="TreeGrafter"/>
</dbReference>
<evidence type="ECO:0000259" key="8">
    <source>
        <dbReference type="PROSITE" id="PS50055"/>
    </source>
</evidence>
<dbReference type="InterPro" id="IPR052123">
    <property type="entry name" value="Non-rcpt_Tyr_Phosphatase"/>
</dbReference>
<dbReference type="InterPro" id="IPR000387">
    <property type="entry name" value="Tyr_Pase_dom"/>
</dbReference>
<evidence type="ECO:0000256" key="4">
    <source>
        <dbReference type="ARBA" id="ARBA00022999"/>
    </source>
</evidence>
<evidence type="ECO:0000259" key="7">
    <source>
        <dbReference type="PROSITE" id="PS50001"/>
    </source>
</evidence>
<evidence type="ECO:0000256" key="1">
    <source>
        <dbReference type="ARBA" id="ARBA00013064"/>
    </source>
</evidence>
<feature type="domain" description="Tyrosine specific protein phosphatases" evidence="9">
    <location>
        <begin position="274"/>
        <end position="357"/>
    </location>
</feature>
<dbReference type="InterPro" id="IPR036860">
    <property type="entry name" value="SH2_dom_sf"/>
</dbReference>
<name>A0A1X7SXX0_AMPQE</name>
<dbReference type="InterPro" id="IPR000242">
    <property type="entry name" value="PTP_cat"/>
</dbReference>
<evidence type="ECO:0000256" key="2">
    <source>
        <dbReference type="ARBA" id="ARBA00022801"/>
    </source>
</evidence>
<dbReference type="GO" id="GO:0000278">
    <property type="term" value="P:mitotic cell cycle"/>
    <property type="evidence" value="ECO:0007669"/>
    <property type="project" value="TreeGrafter"/>
</dbReference>
<dbReference type="eggNOG" id="KOG0790">
    <property type="taxonomic scope" value="Eukaryota"/>
</dbReference>
<dbReference type="OrthoDB" id="8815311at2759"/>
<sequence length="384" mass="44570">MHSPGNFVLSTRVGDEVSHVKINHKDGSFQIDNGPAFRSLNSLIDYYKENDMVEVSGRVVSLRQAYCTTSFLPKHIEQRVEELRQPNDELFGKTGFEEEYQQLQHEGTQHLYTRKEAGKPLNRQKNRFKNILPFDHTRVVLAEPDSSGNTYINANYVNGEVPGSNNYYIATQGCLPGTINDFWSMVWQEDSKIIVMITNEIERGKNKCARYWPSKGETTLYGNIQVMNIDEIQGRLYVFRKLYIEHVSKKGRGHYVVQYQFKVWPDHGVPQDPSHMLDLMDDVNRKALEIQQRGEHFGPMIVHCSAGVGRTGTYIVVDIITKMMEYNKFEYEIDVQGSVQMLRHHRSGMVQTEDQYRFLYYAIKAYIERRQSLNEALYVNVTTK</sequence>
<dbReference type="PANTHER" id="PTHR46257">
    <property type="entry name" value="TYROSINE-PROTEIN PHOSPHATASE CORKSCREW"/>
    <property type="match status" value="1"/>
</dbReference>
<accession>A0A1X7SXX0</accession>
<dbReference type="FunFam" id="3.90.190.10:FF:000102">
    <property type="entry name" value="Receptor-type tyrosine-protein phosphatase"/>
    <property type="match status" value="1"/>
</dbReference>
<dbReference type="GO" id="GO:0004726">
    <property type="term" value="F:non-membrane spanning protein tyrosine phosphatase activity"/>
    <property type="evidence" value="ECO:0007669"/>
    <property type="project" value="TreeGrafter"/>
</dbReference>
<dbReference type="InterPro" id="IPR016130">
    <property type="entry name" value="Tyr_Pase_AS"/>
</dbReference>
<keyword evidence="2" id="KW-0378">Hydrolase</keyword>
<dbReference type="SMART" id="SM00194">
    <property type="entry name" value="PTPc"/>
    <property type="match status" value="1"/>
</dbReference>
<comment type="catalytic activity">
    <reaction evidence="5">
        <text>O-phospho-L-tyrosyl-[protein] + H2O = L-tyrosyl-[protein] + phosphate</text>
        <dbReference type="Rhea" id="RHEA:10684"/>
        <dbReference type="Rhea" id="RHEA-COMP:10136"/>
        <dbReference type="Rhea" id="RHEA-COMP:20101"/>
        <dbReference type="ChEBI" id="CHEBI:15377"/>
        <dbReference type="ChEBI" id="CHEBI:43474"/>
        <dbReference type="ChEBI" id="CHEBI:46858"/>
        <dbReference type="ChEBI" id="CHEBI:61978"/>
        <dbReference type="EC" id="3.1.3.48"/>
    </reaction>
</comment>
<dbReference type="SUPFAM" id="SSF52799">
    <property type="entry name" value="(Phosphotyrosine protein) phosphatases II"/>
    <property type="match status" value="1"/>
</dbReference>
<dbReference type="STRING" id="400682.A0A1X7SXX0"/>
<dbReference type="PRINTS" id="PR00700">
    <property type="entry name" value="PRTYPHPHTASE"/>
</dbReference>
<evidence type="ECO:0000313" key="10">
    <source>
        <dbReference type="EnsemblMetazoa" id="Aqu2.1.06928_001"/>
    </source>
</evidence>
<dbReference type="GO" id="GO:0035556">
    <property type="term" value="P:intracellular signal transduction"/>
    <property type="evidence" value="ECO:0007669"/>
    <property type="project" value="TreeGrafter"/>
</dbReference>
<evidence type="ECO:0000256" key="3">
    <source>
        <dbReference type="ARBA" id="ARBA00022912"/>
    </source>
</evidence>
<organism evidence="10">
    <name type="scientific">Amphimedon queenslandica</name>
    <name type="common">Sponge</name>
    <dbReference type="NCBI Taxonomy" id="400682"/>
    <lineage>
        <taxon>Eukaryota</taxon>
        <taxon>Metazoa</taxon>
        <taxon>Porifera</taxon>
        <taxon>Demospongiae</taxon>
        <taxon>Heteroscleromorpha</taxon>
        <taxon>Haplosclerida</taxon>
        <taxon>Niphatidae</taxon>
        <taxon>Amphimedon</taxon>
    </lineage>
</organism>
<dbReference type="OMA" id="CRTIYQY"/>
<dbReference type="InParanoid" id="A0A1X7SXX0"/>
<feature type="domain" description="Tyrosine-protein phosphatase" evidence="8">
    <location>
        <begin position="96"/>
        <end position="366"/>
    </location>
</feature>
<dbReference type="PROSITE" id="PS50055">
    <property type="entry name" value="TYR_PHOSPHATASE_PTP"/>
    <property type="match status" value="1"/>
</dbReference>
<dbReference type="PANTHER" id="PTHR46257:SF3">
    <property type="entry name" value="TYROSINE-PROTEIN PHOSPHATASE CORKSCREW"/>
    <property type="match status" value="1"/>
</dbReference>
<evidence type="ECO:0000256" key="6">
    <source>
        <dbReference type="PROSITE-ProRule" id="PRU00191"/>
    </source>
</evidence>
<dbReference type="EC" id="3.1.3.48" evidence="1"/>
<dbReference type="PROSITE" id="PS00383">
    <property type="entry name" value="TYR_PHOSPHATASE_1"/>
    <property type="match status" value="1"/>
</dbReference>
<dbReference type="Pfam" id="PF00017">
    <property type="entry name" value="SH2"/>
    <property type="match status" value="1"/>
</dbReference>
<keyword evidence="3" id="KW-0904">Protein phosphatase</keyword>